<keyword evidence="5" id="KW-0812">Transmembrane</keyword>
<evidence type="ECO:0000259" key="6">
    <source>
        <dbReference type="Pfam" id="PF01145"/>
    </source>
</evidence>
<comment type="subcellular location">
    <subcellularLocation>
        <location evidence="1">Cell membrane</location>
    </subcellularLocation>
</comment>
<evidence type="ECO:0000256" key="5">
    <source>
        <dbReference type="SAM" id="Phobius"/>
    </source>
</evidence>
<dbReference type="PANTHER" id="PTHR13806:SF31">
    <property type="entry name" value="FLOTILLIN-LIKE PROTEIN 1-RELATED"/>
    <property type="match status" value="1"/>
</dbReference>
<dbReference type="EMBL" id="UINC01103468">
    <property type="protein sequence ID" value="SVC65878.1"/>
    <property type="molecule type" value="Genomic_DNA"/>
</dbReference>
<dbReference type="InterPro" id="IPR001107">
    <property type="entry name" value="Band_7"/>
</dbReference>
<sequence length="171" mass="18277">MNILTHLNGLLQSNGGSMAELNSYTLAQSSESIMLIVIAAPVIIMVGTVAYWASRYKKCPSNKILVVYGHVGGGKSAKTLHGGGAFIWPIIQAYQYMSLEPIRLKLDLNGALAANNIGVNVPSTFTVALDTDPAMMNTAAVRLLGITQADIEELASEIIFGQLRLVVAQME</sequence>
<proteinExistence type="inferred from homology"/>
<feature type="domain" description="Band 7" evidence="6">
    <location>
        <begin position="59"/>
        <end position="170"/>
    </location>
</feature>
<dbReference type="Pfam" id="PF01145">
    <property type="entry name" value="Band_7"/>
    <property type="match status" value="1"/>
</dbReference>
<reference evidence="7" key="1">
    <citation type="submission" date="2018-05" db="EMBL/GenBank/DDBJ databases">
        <authorList>
            <person name="Lanie J.A."/>
            <person name="Ng W.-L."/>
            <person name="Kazmierczak K.M."/>
            <person name="Andrzejewski T.M."/>
            <person name="Davidsen T.M."/>
            <person name="Wayne K.J."/>
            <person name="Tettelin H."/>
            <person name="Glass J.I."/>
            <person name="Rusch D."/>
            <person name="Podicherti R."/>
            <person name="Tsui H.-C.T."/>
            <person name="Winkler M.E."/>
        </authorList>
    </citation>
    <scope>NUCLEOTIDE SEQUENCE</scope>
</reference>
<keyword evidence="3" id="KW-1003">Cell membrane</keyword>
<dbReference type="InterPro" id="IPR036013">
    <property type="entry name" value="Band_7/SPFH_dom_sf"/>
</dbReference>
<comment type="similarity">
    <text evidence="2">Belongs to the band 7/mec-2 family. Flotillin subfamily.</text>
</comment>
<evidence type="ECO:0000256" key="4">
    <source>
        <dbReference type="ARBA" id="ARBA00023136"/>
    </source>
</evidence>
<keyword evidence="4 5" id="KW-0472">Membrane</keyword>
<organism evidence="7">
    <name type="scientific">marine metagenome</name>
    <dbReference type="NCBI Taxonomy" id="408172"/>
    <lineage>
        <taxon>unclassified sequences</taxon>
        <taxon>metagenomes</taxon>
        <taxon>ecological metagenomes</taxon>
    </lineage>
</organism>
<feature type="non-terminal residue" evidence="7">
    <location>
        <position position="171"/>
    </location>
</feature>
<evidence type="ECO:0000256" key="3">
    <source>
        <dbReference type="ARBA" id="ARBA00022475"/>
    </source>
</evidence>
<evidence type="ECO:0000256" key="2">
    <source>
        <dbReference type="ARBA" id="ARBA00007161"/>
    </source>
</evidence>
<dbReference type="AlphaFoldDB" id="A0A382NZF5"/>
<dbReference type="Gene3D" id="3.30.479.30">
    <property type="entry name" value="Band 7 domain"/>
    <property type="match status" value="1"/>
</dbReference>
<dbReference type="GO" id="GO:0005886">
    <property type="term" value="C:plasma membrane"/>
    <property type="evidence" value="ECO:0007669"/>
    <property type="project" value="UniProtKB-SubCell"/>
</dbReference>
<accession>A0A382NZF5</accession>
<evidence type="ECO:0000313" key="7">
    <source>
        <dbReference type="EMBL" id="SVC65878.1"/>
    </source>
</evidence>
<dbReference type="PANTHER" id="PTHR13806">
    <property type="entry name" value="FLOTILLIN-RELATED"/>
    <property type="match status" value="1"/>
</dbReference>
<protein>
    <recommendedName>
        <fullName evidence="6">Band 7 domain-containing protein</fullName>
    </recommendedName>
</protein>
<dbReference type="InterPro" id="IPR027705">
    <property type="entry name" value="Flotillin_fam"/>
</dbReference>
<feature type="transmembrane region" description="Helical" evidence="5">
    <location>
        <begin position="33"/>
        <end position="53"/>
    </location>
</feature>
<keyword evidence="5" id="KW-1133">Transmembrane helix</keyword>
<name>A0A382NZF5_9ZZZZ</name>
<dbReference type="CDD" id="cd03399">
    <property type="entry name" value="SPFH_flotillin"/>
    <property type="match status" value="1"/>
</dbReference>
<gene>
    <name evidence="7" type="ORF">METZ01_LOCUS318732</name>
</gene>
<evidence type="ECO:0000256" key="1">
    <source>
        <dbReference type="ARBA" id="ARBA00004236"/>
    </source>
</evidence>
<dbReference type="SUPFAM" id="SSF117892">
    <property type="entry name" value="Band 7/SPFH domain"/>
    <property type="match status" value="1"/>
</dbReference>